<dbReference type="Gene3D" id="1.25.10.10">
    <property type="entry name" value="Leucine-rich Repeat Variant"/>
    <property type="match status" value="3"/>
</dbReference>
<proteinExistence type="predicted"/>
<dbReference type="InterPro" id="IPR016024">
    <property type="entry name" value="ARM-type_fold"/>
</dbReference>
<dbReference type="SMART" id="SM00567">
    <property type="entry name" value="EZ_HEAT"/>
    <property type="match status" value="7"/>
</dbReference>
<evidence type="ECO:0008006" key="2">
    <source>
        <dbReference type="Google" id="ProtNLM"/>
    </source>
</evidence>
<accession>A0A382NDU5</accession>
<evidence type="ECO:0000313" key="1">
    <source>
        <dbReference type="EMBL" id="SVC57761.1"/>
    </source>
</evidence>
<dbReference type="EMBL" id="UINC01098896">
    <property type="protein sequence ID" value="SVC57761.1"/>
    <property type="molecule type" value="Genomic_DNA"/>
</dbReference>
<reference evidence="1" key="1">
    <citation type="submission" date="2018-05" db="EMBL/GenBank/DDBJ databases">
        <authorList>
            <person name="Lanie J.A."/>
            <person name="Ng W.-L."/>
            <person name="Kazmierczak K.M."/>
            <person name="Andrzejewski T.M."/>
            <person name="Davidsen T.M."/>
            <person name="Wayne K.J."/>
            <person name="Tettelin H."/>
            <person name="Glass J.I."/>
            <person name="Rusch D."/>
            <person name="Podicherti R."/>
            <person name="Tsui H.-C.T."/>
            <person name="Winkler M.E."/>
        </authorList>
    </citation>
    <scope>NUCLEOTIDE SEQUENCE</scope>
</reference>
<dbReference type="InterPro" id="IPR004155">
    <property type="entry name" value="PBS_lyase_HEAT"/>
</dbReference>
<name>A0A382NDU5_9ZZZZ</name>
<protein>
    <recommendedName>
        <fullName evidence="2">HEAT repeat domain-containing protein</fullName>
    </recommendedName>
</protein>
<dbReference type="SUPFAM" id="SSF48371">
    <property type="entry name" value="ARM repeat"/>
    <property type="match status" value="1"/>
</dbReference>
<feature type="non-terminal residue" evidence="1">
    <location>
        <position position="1"/>
    </location>
</feature>
<dbReference type="Pfam" id="PF13646">
    <property type="entry name" value="HEAT_2"/>
    <property type="match status" value="2"/>
</dbReference>
<dbReference type="AlphaFoldDB" id="A0A382NDU5"/>
<feature type="non-terminal residue" evidence="1">
    <location>
        <position position="371"/>
    </location>
</feature>
<dbReference type="PANTHER" id="PTHR12697:SF5">
    <property type="entry name" value="DEOXYHYPUSINE HYDROXYLASE"/>
    <property type="match status" value="1"/>
</dbReference>
<sequence length="371" mass="41717">ASKALGRLNVQYDKADQKLIEIAQDKRRRETVRREALSTLVILKPQHARQAMLRIMFSDDTSPDLRRASVKVLSEIGDDATKHALIWALSTRYENVRKFQGNMKRKYKSSLSNFTADIKRFGINWADHPDYQMPSYDNWGELKPIPGLVRSEIAIALKKFGTDTEAVNSLVEALEKDERATVRKSAAWALGEIKGEIARKRLITALKKDKQGVVRQEAAVALGKIGGNEVVASLLDRLIKDKYETTRRNATIALREIETVESNRGLVNILRKGIGTFEEKQESRSVLDQVRISLKIGGTASTSDLLLKSLESEDEWVRWAVVDALGAIHTKKTVPSILNELKSESYIVRKRAVATLGNYKSRPTVEPLIEI</sequence>
<dbReference type="GO" id="GO:0016491">
    <property type="term" value="F:oxidoreductase activity"/>
    <property type="evidence" value="ECO:0007669"/>
    <property type="project" value="TreeGrafter"/>
</dbReference>
<dbReference type="InterPro" id="IPR011989">
    <property type="entry name" value="ARM-like"/>
</dbReference>
<dbReference type="PANTHER" id="PTHR12697">
    <property type="entry name" value="PBS LYASE HEAT-LIKE PROTEIN"/>
    <property type="match status" value="1"/>
</dbReference>
<gene>
    <name evidence="1" type="ORF">METZ01_LOCUS310615</name>
</gene>
<organism evidence="1">
    <name type="scientific">marine metagenome</name>
    <dbReference type="NCBI Taxonomy" id="408172"/>
    <lineage>
        <taxon>unclassified sequences</taxon>
        <taxon>metagenomes</taxon>
        <taxon>ecological metagenomes</taxon>
    </lineage>
</organism>